<accession>A0AAW8E5G9</accession>
<dbReference type="Proteomes" id="UP001244295">
    <property type="component" value="Unassembled WGS sequence"/>
</dbReference>
<evidence type="ECO:0000313" key="1">
    <source>
        <dbReference type="EMBL" id="MDP9926814.1"/>
    </source>
</evidence>
<comment type="caution">
    <text evidence="1">The sequence shown here is derived from an EMBL/GenBank/DDBJ whole genome shotgun (WGS) entry which is preliminary data.</text>
</comment>
<organism evidence="1 2">
    <name type="scientific">Variovorax boronicumulans</name>
    <dbReference type="NCBI Taxonomy" id="436515"/>
    <lineage>
        <taxon>Bacteria</taxon>
        <taxon>Pseudomonadati</taxon>
        <taxon>Pseudomonadota</taxon>
        <taxon>Betaproteobacteria</taxon>
        <taxon>Burkholderiales</taxon>
        <taxon>Comamonadaceae</taxon>
        <taxon>Variovorax</taxon>
    </lineage>
</organism>
<reference evidence="1" key="1">
    <citation type="submission" date="2023-07" db="EMBL/GenBank/DDBJ databases">
        <title>Sorghum-associated microbial communities from plants grown in Nebraska, USA.</title>
        <authorList>
            <person name="Schachtman D."/>
        </authorList>
    </citation>
    <scope>NUCLEOTIDE SEQUENCE</scope>
    <source>
        <strain evidence="1">DS2795</strain>
    </source>
</reference>
<proteinExistence type="predicted"/>
<protein>
    <submittedName>
        <fullName evidence="1">Formylmethanofuran dehydrogenase subunit D</fullName>
    </submittedName>
</protein>
<sequence>MILLLCLGTALLAAGCDGKRKPGGIPIPKAAWSSSVVVTAPAPFVS</sequence>
<dbReference type="AlphaFoldDB" id="A0AAW8E5G9"/>
<evidence type="ECO:0000313" key="2">
    <source>
        <dbReference type="Proteomes" id="UP001244295"/>
    </source>
</evidence>
<name>A0AAW8E5G9_9BURK</name>
<dbReference type="EMBL" id="JAUSRR010000012">
    <property type="protein sequence ID" value="MDP9926814.1"/>
    <property type="molecule type" value="Genomic_DNA"/>
</dbReference>
<gene>
    <name evidence="1" type="ORF">J2W25_005863</name>
</gene>
<dbReference type="RefSeq" id="WP_307638404.1">
    <property type="nucleotide sequence ID" value="NZ_JAUSRR010000012.1"/>
</dbReference>